<dbReference type="AlphaFoldDB" id="A0AAE6G7H6"/>
<accession>A0AAE6G7H6</accession>
<feature type="domain" description="ATP-grasp" evidence="1">
    <location>
        <begin position="9"/>
        <end position="59"/>
    </location>
</feature>
<dbReference type="EMBL" id="CP017174">
    <property type="protein sequence ID" value="QDE72371.1"/>
    <property type="molecule type" value="Genomic_DNA"/>
</dbReference>
<sequence length="67" mass="6787">MTLGSEARALLATTAGAPMLPRTCVLDAAWVEGRGWALLEANAAWGAGLNGCDAAEAARCIAEATRA</sequence>
<proteinExistence type="predicted"/>
<dbReference type="Pfam" id="PF18299">
    <property type="entry name" value="R2K_2"/>
    <property type="match status" value="1"/>
</dbReference>
<protein>
    <recommendedName>
        <fullName evidence="1">ATP-grasp domain-containing protein</fullName>
    </recommendedName>
</protein>
<name>A0AAE6G7H6_MYXXA</name>
<evidence type="ECO:0000259" key="1">
    <source>
        <dbReference type="Pfam" id="PF18299"/>
    </source>
</evidence>
<dbReference type="Proteomes" id="UP000320179">
    <property type="component" value="Chromosome"/>
</dbReference>
<organism evidence="2 3">
    <name type="scientific">Myxococcus xanthus</name>
    <dbReference type="NCBI Taxonomy" id="34"/>
    <lineage>
        <taxon>Bacteria</taxon>
        <taxon>Pseudomonadati</taxon>
        <taxon>Myxococcota</taxon>
        <taxon>Myxococcia</taxon>
        <taxon>Myxococcales</taxon>
        <taxon>Cystobacterineae</taxon>
        <taxon>Myxococcaceae</taxon>
        <taxon>Myxococcus</taxon>
    </lineage>
</organism>
<dbReference type="InterPro" id="IPR041261">
    <property type="entry name" value="R2K_2"/>
</dbReference>
<evidence type="ECO:0000313" key="2">
    <source>
        <dbReference type="EMBL" id="QDE72371.1"/>
    </source>
</evidence>
<evidence type="ECO:0000313" key="3">
    <source>
        <dbReference type="Proteomes" id="UP000320179"/>
    </source>
</evidence>
<gene>
    <name evidence="2" type="ORF">BHS09_10305</name>
</gene>
<reference evidence="2 3" key="1">
    <citation type="journal article" date="2019" name="Science">
        <title>Social genes are selection hotspots in kin groups of a soil microbe.</title>
        <authorList>
            <person name="Wielgoss S."/>
            <person name="Wolfensberger R."/>
            <person name="Sun L."/>
            <person name="Fiegna F."/>
            <person name="Velicer G.J."/>
        </authorList>
    </citation>
    <scope>NUCLEOTIDE SEQUENCE [LARGE SCALE GENOMIC DNA]</scope>
    <source>
        <strain evidence="2 3">MC3.5.9c15</strain>
    </source>
</reference>